<dbReference type="RefSeq" id="WP_037284311.1">
    <property type="nucleotide sequence ID" value="NZ_JEOB01000001.1"/>
</dbReference>
<accession>A0A011WV89</accession>
<evidence type="ECO:0000313" key="2">
    <source>
        <dbReference type="Proteomes" id="UP000021369"/>
    </source>
</evidence>
<sequence>MDAGLPFSFEDIDFGSGRLMFYMNCCDEDSSLLAHIEYPDNFDIMAEHYDAKIFTVTLYWGIMDHCPPVAVFRAGDISMLEKALSECVRRAEREVEEKRFSYYGKLWDTEYIDVR</sequence>
<organism evidence="1 2">
    <name type="scientific">Ruminococcus albus SY3</name>
    <dbReference type="NCBI Taxonomy" id="1341156"/>
    <lineage>
        <taxon>Bacteria</taxon>
        <taxon>Bacillati</taxon>
        <taxon>Bacillota</taxon>
        <taxon>Clostridia</taxon>
        <taxon>Eubacteriales</taxon>
        <taxon>Oscillospiraceae</taxon>
        <taxon>Ruminococcus</taxon>
    </lineage>
</organism>
<dbReference type="EMBL" id="JEOB01000001">
    <property type="protein sequence ID" value="EXM40920.1"/>
    <property type="molecule type" value="Genomic_DNA"/>
</dbReference>
<comment type="caution">
    <text evidence="1">The sequence shown here is derived from an EMBL/GenBank/DDBJ whole genome shotgun (WGS) entry which is preliminary data.</text>
</comment>
<protein>
    <submittedName>
        <fullName evidence="1">Uncharacterized protein</fullName>
    </submittedName>
</protein>
<dbReference type="Proteomes" id="UP000021369">
    <property type="component" value="Unassembled WGS sequence"/>
</dbReference>
<gene>
    <name evidence="1" type="ORF">RASY3_00950</name>
</gene>
<keyword evidence="2" id="KW-1185">Reference proteome</keyword>
<dbReference type="AlphaFoldDB" id="A0A011WV89"/>
<dbReference type="OrthoDB" id="1822189at2"/>
<name>A0A011WV89_RUMAL</name>
<evidence type="ECO:0000313" key="1">
    <source>
        <dbReference type="EMBL" id="EXM40920.1"/>
    </source>
</evidence>
<proteinExistence type="predicted"/>
<reference evidence="1 2" key="1">
    <citation type="submission" date="2013-06" db="EMBL/GenBank/DDBJ databases">
        <title>Rumen cellulosomics: divergent fiber-degrading strategies revealed by comparative genome-wide analysis of six Ruminococcal strains.</title>
        <authorList>
            <person name="Dassa B."/>
            <person name="Borovok I."/>
            <person name="Lamed R."/>
            <person name="Flint H."/>
            <person name="Yeoman C.J."/>
            <person name="White B."/>
            <person name="Bayer E.A."/>
        </authorList>
    </citation>
    <scope>NUCLEOTIDE SEQUENCE [LARGE SCALE GENOMIC DNA]</scope>
    <source>
        <strain evidence="1 2">SY3</strain>
    </source>
</reference>
<dbReference type="PATRIC" id="fig|1341156.4.peg.724"/>